<dbReference type="GO" id="GO:0005524">
    <property type="term" value="F:ATP binding"/>
    <property type="evidence" value="ECO:0007669"/>
    <property type="project" value="UniProtKB-KW"/>
</dbReference>
<keyword evidence="5 12" id="KW-0548">Nucleotidyltransferase</keyword>
<dbReference type="EMBL" id="LR797252">
    <property type="protein sequence ID" value="CAB4196827.1"/>
    <property type="molecule type" value="Genomic_DNA"/>
</dbReference>
<name>A0A6J5RRA9_9CAUD</name>
<dbReference type="Pfam" id="PF01467">
    <property type="entry name" value="CTP_transf_like"/>
    <property type="match status" value="1"/>
</dbReference>
<evidence type="ECO:0000256" key="8">
    <source>
        <dbReference type="ARBA" id="ARBA00022842"/>
    </source>
</evidence>
<evidence type="ECO:0000256" key="7">
    <source>
        <dbReference type="ARBA" id="ARBA00022840"/>
    </source>
</evidence>
<feature type="domain" description="Cytidyltransferase-like" evidence="11">
    <location>
        <begin position="5"/>
        <end position="135"/>
    </location>
</feature>
<evidence type="ECO:0000256" key="2">
    <source>
        <dbReference type="ARBA" id="ARBA00013868"/>
    </source>
</evidence>
<dbReference type="SUPFAM" id="SSF52374">
    <property type="entry name" value="Nucleotidylyl transferase"/>
    <property type="match status" value="1"/>
</dbReference>
<dbReference type="NCBIfam" id="TIGR00125">
    <property type="entry name" value="cyt_tran_rel"/>
    <property type="match status" value="1"/>
</dbReference>
<comment type="catalytic activity">
    <reaction evidence="10">
        <text>(R)-4'-phosphopantetheine + ATP + H(+) = 3'-dephospho-CoA + diphosphate</text>
        <dbReference type="Rhea" id="RHEA:19801"/>
        <dbReference type="ChEBI" id="CHEBI:15378"/>
        <dbReference type="ChEBI" id="CHEBI:30616"/>
        <dbReference type="ChEBI" id="CHEBI:33019"/>
        <dbReference type="ChEBI" id="CHEBI:57328"/>
        <dbReference type="ChEBI" id="CHEBI:61723"/>
        <dbReference type="EC" id="2.7.7.3"/>
    </reaction>
</comment>
<dbReference type="InterPro" id="IPR014729">
    <property type="entry name" value="Rossmann-like_a/b/a_fold"/>
</dbReference>
<evidence type="ECO:0000256" key="6">
    <source>
        <dbReference type="ARBA" id="ARBA00022741"/>
    </source>
</evidence>
<dbReference type="PRINTS" id="PR01020">
    <property type="entry name" value="LPSBIOSNTHSS"/>
</dbReference>
<keyword evidence="8" id="KW-0460">Magnesium</keyword>
<gene>
    <name evidence="12" type="ORF">UFOVP1290_347</name>
</gene>
<evidence type="ECO:0000256" key="5">
    <source>
        <dbReference type="ARBA" id="ARBA00022695"/>
    </source>
</evidence>
<dbReference type="GO" id="GO:0015937">
    <property type="term" value="P:coenzyme A biosynthetic process"/>
    <property type="evidence" value="ECO:0007669"/>
    <property type="project" value="UniProtKB-KW"/>
</dbReference>
<keyword evidence="7" id="KW-0067">ATP-binding</keyword>
<evidence type="ECO:0000256" key="4">
    <source>
        <dbReference type="ARBA" id="ARBA00022679"/>
    </source>
</evidence>
<evidence type="ECO:0000256" key="1">
    <source>
        <dbReference type="ARBA" id="ARBA00012392"/>
    </source>
</evidence>
<protein>
    <recommendedName>
        <fullName evidence="2">Phosphopantetheine adenylyltransferase</fullName>
        <ecNumber evidence="1">2.7.7.3</ecNumber>
    </recommendedName>
</protein>
<keyword evidence="6" id="KW-0547">Nucleotide-binding</keyword>
<keyword evidence="9" id="KW-0173">Coenzyme A biosynthesis</keyword>
<keyword evidence="3" id="KW-0963">Cytoplasm</keyword>
<dbReference type="CDD" id="cd02163">
    <property type="entry name" value="PPAT"/>
    <property type="match status" value="1"/>
</dbReference>
<dbReference type="InterPro" id="IPR001980">
    <property type="entry name" value="PPAT"/>
</dbReference>
<dbReference type="GO" id="GO:0004595">
    <property type="term" value="F:pantetheine-phosphate adenylyltransferase activity"/>
    <property type="evidence" value="ECO:0007669"/>
    <property type="project" value="UniProtKB-EC"/>
</dbReference>
<evidence type="ECO:0000259" key="11">
    <source>
        <dbReference type="Pfam" id="PF01467"/>
    </source>
</evidence>
<evidence type="ECO:0000313" key="12">
    <source>
        <dbReference type="EMBL" id="CAB4196827.1"/>
    </source>
</evidence>
<dbReference type="InterPro" id="IPR004821">
    <property type="entry name" value="Cyt_trans-like"/>
</dbReference>
<accession>A0A6J5RRA9</accession>
<dbReference type="Gene3D" id="3.40.50.620">
    <property type="entry name" value="HUPs"/>
    <property type="match status" value="1"/>
</dbReference>
<evidence type="ECO:0000256" key="3">
    <source>
        <dbReference type="ARBA" id="ARBA00022490"/>
    </source>
</evidence>
<organism evidence="12">
    <name type="scientific">uncultured Caudovirales phage</name>
    <dbReference type="NCBI Taxonomy" id="2100421"/>
    <lineage>
        <taxon>Viruses</taxon>
        <taxon>Duplodnaviria</taxon>
        <taxon>Heunggongvirae</taxon>
        <taxon>Uroviricota</taxon>
        <taxon>Caudoviricetes</taxon>
        <taxon>Peduoviridae</taxon>
        <taxon>Maltschvirus</taxon>
        <taxon>Maltschvirus maltsch</taxon>
    </lineage>
</organism>
<dbReference type="PANTHER" id="PTHR21342">
    <property type="entry name" value="PHOSPHOPANTETHEINE ADENYLYLTRANSFERASE"/>
    <property type="match status" value="1"/>
</dbReference>
<keyword evidence="4 12" id="KW-0808">Transferase</keyword>
<sequence>MLKAIYAGSFDPISLGHIDIINRSLKICDRLIVAVGINPDKKSTLSFIDRLNLIDKSLDSADYKNVSIESFKGLLVDFAKNNNASILIRGIRSVSDFEYEINLANVNKTLAPDIETVFLPTKPELAVISSSMIKEIAKHDGDISKFVTPCVNKAIKQIYHSDLL</sequence>
<evidence type="ECO:0000256" key="9">
    <source>
        <dbReference type="ARBA" id="ARBA00022993"/>
    </source>
</evidence>
<proteinExistence type="inferred from homology"/>
<dbReference type="PANTHER" id="PTHR21342:SF1">
    <property type="entry name" value="PHOSPHOPANTETHEINE ADENYLYLTRANSFERASE"/>
    <property type="match status" value="1"/>
</dbReference>
<dbReference type="NCBIfam" id="TIGR01510">
    <property type="entry name" value="coaD_prev_kdtB"/>
    <property type="match status" value="1"/>
</dbReference>
<dbReference type="EC" id="2.7.7.3" evidence="1"/>
<reference evidence="12" key="1">
    <citation type="submission" date="2020-05" db="EMBL/GenBank/DDBJ databases">
        <authorList>
            <person name="Chiriac C."/>
            <person name="Salcher M."/>
            <person name="Ghai R."/>
            <person name="Kavagutti S V."/>
        </authorList>
    </citation>
    <scope>NUCLEOTIDE SEQUENCE</scope>
</reference>
<evidence type="ECO:0000256" key="10">
    <source>
        <dbReference type="ARBA" id="ARBA00029346"/>
    </source>
</evidence>
<dbReference type="HAMAP" id="MF_00151">
    <property type="entry name" value="PPAT_bact"/>
    <property type="match status" value="1"/>
</dbReference>